<sequence length="356" mass="39239">MSGKHVLLTGANGFVASHILAILVDEGYTITATVRSQEKAKEVLRTHPEWEGKINFAIVTDFTSEKPFDILFQNATPPFDYVIHAASPVHFQVNDIQKDVIEPAELGTTEILKAAARHGGPTLKRFIVLSSAVTVLDSFEDMTKEGEPYTEKDWNPVTAEQAIEKNDAVLGYNVSKIRAEAAAWEFMKANSPQFDLVVINPDIITGPMLHPIRGPQNINETNQFAIANFLNGTYSQIEGVAFPFYHFVDVRDVARSHVDSLTNPAAANQRIVLVAELITPQLIANTIRKHFPSLRDRVPEGAPSQILPPGVHPTGWDLHVSTDILAKGTKGGKWQYKDLESSVVDAVQSMIDNKVI</sequence>
<comment type="similarity">
    <text evidence="2">Belongs to the NAD(P)-dependent epimerase/dehydratase family. Dihydroflavonol-4-reductase subfamily.</text>
</comment>
<feature type="domain" description="NAD-dependent epimerase/dehydratase" evidence="3">
    <location>
        <begin position="6"/>
        <end position="272"/>
    </location>
</feature>
<dbReference type="InterPro" id="IPR050425">
    <property type="entry name" value="NAD(P)_dehydrat-like"/>
</dbReference>
<dbReference type="RefSeq" id="XP_024695790.1">
    <property type="nucleotide sequence ID" value="XM_024840873.1"/>
</dbReference>
<dbReference type="Pfam" id="PF01370">
    <property type="entry name" value="Epimerase"/>
    <property type="match status" value="1"/>
</dbReference>
<name>A0A2I1DBD9_ASPC2</name>
<evidence type="ECO:0000256" key="1">
    <source>
        <dbReference type="ARBA" id="ARBA00023002"/>
    </source>
</evidence>
<dbReference type="VEuPathDB" id="FungiDB:P168DRAFT_324628"/>
<keyword evidence="5" id="KW-1185">Reference proteome</keyword>
<dbReference type="Proteomes" id="UP000234254">
    <property type="component" value="Unassembled WGS sequence"/>
</dbReference>
<organism evidence="4 5">
    <name type="scientific">Aspergillus campestris (strain IBT 28561)</name>
    <dbReference type="NCBI Taxonomy" id="1392248"/>
    <lineage>
        <taxon>Eukaryota</taxon>
        <taxon>Fungi</taxon>
        <taxon>Dikarya</taxon>
        <taxon>Ascomycota</taxon>
        <taxon>Pezizomycotina</taxon>
        <taxon>Eurotiomycetes</taxon>
        <taxon>Eurotiomycetidae</taxon>
        <taxon>Eurotiales</taxon>
        <taxon>Aspergillaceae</taxon>
        <taxon>Aspergillus</taxon>
        <taxon>Aspergillus subgen. Circumdati</taxon>
    </lineage>
</organism>
<dbReference type="EMBL" id="MSFM01000002">
    <property type="protein sequence ID" value="PKY07196.1"/>
    <property type="molecule type" value="Genomic_DNA"/>
</dbReference>
<protein>
    <submittedName>
        <fullName evidence="4">NAD dependent epimerase/dehydratase</fullName>
    </submittedName>
</protein>
<dbReference type="GeneID" id="36548397"/>
<dbReference type="OrthoDB" id="2735536at2759"/>
<dbReference type="InterPro" id="IPR001509">
    <property type="entry name" value="Epimerase_deHydtase"/>
</dbReference>
<comment type="caution">
    <text evidence="4">The sequence shown here is derived from an EMBL/GenBank/DDBJ whole genome shotgun (WGS) entry which is preliminary data.</text>
</comment>
<dbReference type="PANTHER" id="PTHR10366">
    <property type="entry name" value="NAD DEPENDENT EPIMERASE/DEHYDRATASE"/>
    <property type="match status" value="1"/>
</dbReference>
<dbReference type="PANTHER" id="PTHR10366:SF814">
    <property type="entry name" value="NAD-DEPENDENT EPIMERASE_DEHYDRATASE DOMAIN-CONTAINING PROTEIN"/>
    <property type="match status" value="1"/>
</dbReference>
<dbReference type="Gene3D" id="3.40.50.720">
    <property type="entry name" value="NAD(P)-binding Rossmann-like Domain"/>
    <property type="match status" value="1"/>
</dbReference>
<dbReference type="GO" id="GO:0016616">
    <property type="term" value="F:oxidoreductase activity, acting on the CH-OH group of donors, NAD or NADP as acceptor"/>
    <property type="evidence" value="ECO:0007669"/>
    <property type="project" value="TreeGrafter"/>
</dbReference>
<gene>
    <name evidence="4" type="ORF">P168DRAFT_324628</name>
</gene>
<accession>A0A2I1DBD9</accession>
<proteinExistence type="inferred from homology"/>
<dbReference type="InterPro" id="IPR036291">
    <property type="entry name" value="NAD(P)-bd_dom_sf"/>
</dbReference>
<dbReference type="SUPFAM" id="SSF51735">
    <property type="entry name" value="NAD(P)-binding Rossmann-fold domains"/>
    <property type="match status" value="1"/>
</dbReference>
<reference evidence="4" key="1">
    <citation type="submission" date="2016-12" db="EMBL/GenBank/DDBJ databases">
        <title>The genomes of Aspergillus section Nigri reveals drivers in fungal speciation.</title>
        <authorList>
            <consortium name="DOE Joint Genome Institute"/>
            <person name="Vesth T.C."/>
            <person name="Nybo J."/>
            <person name="Theobald S."/>
            <person name="Brandl J."/>
            <person name="Frisvad J.C."/>
            <person name="Nielsen K.F."/>
            <person name="Lyhne E.K."/>
            <person name="Kogle M.E."/>
            <person name="Kuo A."/>
            <person name="Riley R."/>
            <person name="Clum A."/>
            <person name="Nolan M."/>
            <person name="Lipzen A."/>
            <person name="Salamov A."/>
            <person name="Henrissat B."/>
            <person name="Wiebenga A."/>
            <person name="De vries R.P."/>
            <person name="Grigoriev I.V."/>
            <person name="Mortensen U.H."/>
            <person name="Andersen M.R."/>
            <person name="Baker S.E."/>
        </authorList>
    </citation>
    <scope>NUCLEOTIDE SEQUENCE</scope>
    <source>
        <strain evidence="4">IBT 28561</strain>
    </source>
</reference>
<evidence type="ECO:0000256" key="2">
    <source>
        <dbReference type="ARBA" id="ARBA00023445"/>
    </source>
</evidence>
<dbReference type="AlphaFoldDB" id="A0A2I1DBD9"/>
<keyword evidence="1" id="KW-0560">Oxidoreductase</keyword>
<evidence type="ECO:0000313" key="5">
    <source>
        <dbReference type="Proteomes" id="UP000234254"/>
    </source>
</evidence>
<evidence type="ECO:0000259" key="3">
    <source>
        <dbReference type="Pfam" id="PF01370"/>
    </source>
</evidence>
<evidence type="ECO:0000313" key="4">
    <source>
        <dbReference type="EMBL" id="PKY07196.1"/>
    </source>
</evidence>